<dbReference type="GO" id="GO:0005737">
    <property type="term" value="C:cytoplasm"/>
    <property type="evidence" value="ECO:0007669"/>
    <property type="project" value="TreeGrafter"/>
</dbReference>
<dbReference type="PROSITE" id="PS50181">
    <property type="entry name" value="FBOX"/>
    <property type="match status" value="1"/>
</dbReference>
<protein>
    <submittedName>
        <fullName evidence="3">Morn repeat</fullName>
    </submittedName>
</protein>
<dbReference type="EMBL" id="LHPG02000005">
    <property type="protein sequence ID" value="PRW58419.1"/>
    <property type="molecule type" value="Genomic_DNA"/>
</dbReference>
<dbReference type="OrthoDB" id="514544at2759"/>
<feature type="compositionally biased region" description="Low complexity" evidence="1">
    <location>
        <begin position="15"/>
        <end position="28"/>
    </location>
</feature>
<feature type="compositionally biased region" description="Basic residues" evidence="1">
    <location>
        <begin position="1"/>
        <end position="14"/>
    </location>
</feature>
<organism evidence="3 4">
    <name type="scientific">Chlorella sorokiniana</name>
    <name type="common">Freshwater green alga</name>
    <dbReference type="NCBI Taxonomy" id="3076"/>
    <lineage>
        <taxon>Eukaryota</taxon>
        <taxon>Viridiplantae</taxon>
        <taxon>Chlorophyta</taxon>
        <taxon>core chlorophytes</taxon>
        <taxon>Trebouxiophyceae</taxon>
        <taxon>Chlorellales</taxon>
        <taxon>Chlorellaceae</taxon>
        <taxon>Chlorella clade</taxon>
        <taxon>Chlorella</taxon>
    </lineage>
</organism>
<feature type="compositionally biased region" description="Low complexity" evidence="1">
    <location>
        <begin position="149"/>
        <end position="163"/>
    </location>
</feature>
<feature type="domain" description="F-box" evidence="2">
    <location>
        <begin position="64"/>
        <end position="111"/>
    </location>
</feature>
<evidence type="ECO:0000313" key="3">
    <source>
        <dbReference type="EMBL" id="PRW58419.1"/>
    </source>
</evidence>
<keyword evidence="4" id="KW-1185">Reference proteome</keyword>
<dbReference type="Proteomes" id="UP000239899">
    <property type="component" value="Unassembled WGS sequence"/>
</dbReference>
<dbReference type="PANTHER" id="PTHR12874:SF9">
    <property type="entry name" value="F-BOX ONLY PROTEIN 48"/>
    <property type="match status" value="1"/>
</dbReference>
<evidence type="ECO:0000313" key="4">
    <source>
        <dbReference type="Proteomes" id="UP000239899"/>
    </source>
</evidence>
<dbReference type="InterPro" id="IPR001810">
    <property type="entry name" value="F-box_dom"/>
</dbReference>
<dbReference type="Gene3D" id="1.20.1280.50">
    <property type="match status" value="1"/>
</dbReference>
<comment type="caution">
    <text evidence="3">The sequence shown here is derived from an EMBL/GenBank/DDBJ whole genome shotgun (WGS) entry which is preliminary data.</text>
</comment>
<dbReference type="InterPro" id="IPR036047">
    <property type="entry name" value="F-box-like_dom_sf"/>
</dbReference>
<feature type="region of interest" description="Disordered" evidence="1">
    <location>
        <begin position="1"/>
        <end position="36"/>
    </location>
</feature>
<dbReference type="SMART" id="SM00256">
    <property type="entry name" value="FBOX"/>
    <property type="match status" value="1"/>
</dbReference>
<dbReference type="AlphaFoldDB" id="A0A2P6TWH9"/>
<sequence>MTGMKHRLVGHRRGGAATAAAAGENAPASDRPTASCSHSRAVIVHPRFQHTLGDPPVAAEPPPVADWRSLPPEVVEHVGSFLDKAQDLLNLSATCKDARPLARSDRLWKALCCRRYGVPPQQPPSGEDAFWRRLYQCNHQLFLHIVRSSSGGSPPGPRFGQGPLVINLA</sequence>
<name>A0A2P6TWH9_CHLSO</name>
<accession>A0A2P6TWH9</accession>
<evidence type="ECO:0000259" key="2">
    <source>
        <dbReference type="PROSITE" id="PS50181"/>
    </source>
</evidence>
<dbReference type="GO" id="GO:0019005">
    <property type="term" value="C:SCF ubiquitin ligase complex"/>
    <property type="evidence" value="ECO:0007669"/>
    <property type="project" value="TreeGrafter"/>
</dbReference>
<gene>
    <name evidence="3" type="ORF">C2E21_3221</name>
</gene>
<dbReference type="GO" id="GO:0031146">
    <property type="term" value="P:SCF-dependent proteasomal ubiquitin-dependent protein catabolic process"/>
    <property type="evidence" value="ECO:0007669"/>
    <property type="project" value="TreeGrafter"/>
</dbReference>
<dbReference type="SUPFAM" id="SSF81383">
    <property type="entry name" value="F-box domain"/>
    <property type="match status" value="1"/>
</dbReference>
<proteinExistence type="predicted"/>
<evidence type="ECO:0000256" key="1">
    <source>
        <dbReference type="SAM" id="MobiDB-lite"/>
    </source>
</evidence>
<dbReference type="Pfam" id="PF12937">
    <property type="entry name" value="F-box-like"/>
    <property type="match status" value="1"/>
</dbReference>
<dbReference type="PANTHER" id="PTHR12874">
    <property type="entry name" value="F-BOX ONLY PROTEIN 48-RELATED"/>
    <property type="match status" value="1"/>
</dbReference>
<feature type="region of interest" description="Disordered" evidence="1">
    <location>
        <begin position="149"/>
        <end position="169"/>
    </location>
</feature>
<reference evidence="3 4" key="1">
    <citation type="journal article" date="2018" name="Plant J.">
        <title>Genome sequences of Chlorella sorokiniana UTEX 1602 and Micractinium conductrix SAG 241.80: implications to maltose excretion by a green alga.</title>
        <authorList>
            <person name="Arriola M.B."/>
            <person name="Velmurugan N."/>
            <person name="Zhang Y."/>
            <person name="Plunkett M.H."/>
            <person name="Hondzo H."/>
            <person name="Barney B.M."/>
        </authorList>
    </citation>
    <scope>NUCLEOTIDE SEQUENCE [LARGE SCALE GENOMIC DNA]</scope>
    <source>
        <strain evidence="4">UTEX 1602</strain>
    </source>
</reference>